<comment type="function">
    <text evidence="2">NDH-1 shuttles electrons from NADH, via FMN and iron-sulfur (Fe-S) centers, to quinones in the respiratory chain. Couples the redox reaction to proton translocation (for every two electrons transferred, four hydrogen ions are translocated across the cytoplasmic membrane), and thus conserves the redox energy in a proton gradient.</text>
</comment>
<dbReference type="EC" id="7.1.1.-" evidence="2"/>
<comment type="similarity">
    <text evidence="1 2">Belongs to the complex I subunit 6 family.</text>
</comment>
<keyword evidence="2" id="KW-0520">NAD</keyword>
<keyword evidence="2" id="KW-1133">Transmembrane helix</keyword>
<evidence type="ECO:0000313" key="3">
    <source>
        <dbReference type="EMBL" id="MFL0246024.1"/>
    </source>
</evidence>
<sequence length="166" mass="17863">MVASIIFYIVAALIIFTALNMVLSKNLVHSALFMAATFMLIAVIYVLLNADYLAVVQVMIYVGAISILLVFGVMLTKRTYMDDSSRLNRYSKYAAVVAVLIFAVFVRTIMVTSFVPSGGKAAESTIAAISTLLLNDYSIAFEVSGFLLLAATIGAIVIGKGVKETK</sequence>
<proteinExistence type="inferred from homology"/>
<dbReference type="Proteomes" id="UP001623591">
    <property type="component" value="Unassembled WGS sequence"/>
</dbReference>
<comment type="subcellular location">
    <subcellularLocation>
        <location evidence="2">Cell membrane</location>
        <topology evidence="2">Multi-pass membrane protein</topology>
    </subcellularLocation>
</comment>
<accession>A0ABW8T0D0</accession>
<dbReference type="RefSeq" id="WP_406768476.1">
    <property type="nucleotide sequence ID" value="NZ_JBJHZZ010000001.1"/>
</dbReference>
<protein>
    <recommendedName>
        <fullName evidence="2">NADH-quinone oxidoreductase subunit J</fullName>
        <ecNumber evidence="2">7.1.1.-</ecNumber>
    </recommendedName>
</protein>
<dbReference type="Pfam" id="PF00499">
    <property type="entry name" value="Oxidored_q3"/>
    <property type="match status" value="1"/>
</dbReference>
<keyword evidence="2" id="KW-0812">Transmembrane</keyword>
<feature type="transmembrane region" description="Helical" evidence="2">
    <location>
        <begin position="95"/>
        <end position="117"/>
    </location>
</feature>
<comment type="caution">
    <text evidence="3">The sequence shown here is derived from an EMBL/GenBank/DDBJ whole genome shotgun (WGS) entry which is preliminary data.</text>
</comment>
<comment type="catalytic activity">
    <reaction evidence="2">
        <text>a quinone + NADH + 5 H(+)(in) = a quinol + NAD(+) + 4 H(+)(out)</text>
        <dbReference type="Rhea" id="RHEA:57888"/>
        <dbReference type="ChEBI" id="CHEBI:15378"/>
        <dbReference type="ChEBI" id="CHEBI:24646"/>
        <dbReference type="ChEBI" id="CHEBI:57540"/>
        <dbReference type="ChEBI" id="CHEBI:57945"/>
        <dbReference type="ChEBI" id="CHEBI:132124"/>
    </reaction>
</comment>
<evidence type="ECO:0000256" key="2">
    <source>
        <dbReference type="RuleBase" id="RU004429"/>
    </source>
</evidence>
<gene>
    <name evidence="3" type="ORF">ACJDUG_03415</name>
</gene>
<organism evidence="3 4">
    <name type="scientific">Candidatus Clostridium stratigraminis</name>
    <dbReference type="NCBI Taxonomy" id="3381661"/>
    <lineage>
        <taxon>Bacteria</taxon>
        <taxon>Bacillati</taxon>
        <taxon>Bacillota</taxon>
        <taxon>Clostridia</taxon>
        <taxon>Eubacteriales</taxon>
        <taxon>Clostridiaceae</taxon>
        <taxon>Clostridium</taxon>
    </lineage>
</organism>
<dbReference type="EMBL" id="JBJHZZ010000001">
    <property type="protein sequence ID" value="MFL0246024.1"/>
    <property type="molecule type" value="Genomic_DNA"/>
</dbReference>
<feature type="transmembrane region" description="Helical" evidence="2">
    <location>
        <begin position="30"/>
        <end position="48"/>
    </location>
</feature>
<name>A0ABW8T0D0_9CLOT</name>
<reference evidence="3 4" key="1">
    <citation type="submission" date="2024-11" db="EMBL/GenBank/DDBJ databases">
        <authorList>
            <person name="Heng Y.C."/>
            <person name="Lim A.C.H."/>
            <person name="Lee J.K.Y."/>
            <person name="Kittelmann S."/>
        </authorList>
    </citation>
    <scope>NUCLEOTIDE SEQUENCE [LARGE SCALE GENOMIC DNA]</scope>
    <source>
        <strain evidence="3 4">WILCCON 0185</strain>
    </source>
</reference>
<dbReference type="InterPro" id="IPR042106">
    <property type="entry name" value="Nuo/plastoQ_OxRdtase_6_NuoJ"/>
</dbReference>
<evidence type="ECO:0000256" key="1">
    <source>
        <dbReference type="ARBA" id="ARBA00005698"/>
    </source>
</evidence>
<keyword evidence="2" id="KW-1003">Cell membrane</keyword>
<feature type="transmembrane region" description="Helical" evidence="2">
    <location>
        <begin position="6"/>
        <end position="23"/>
    </location>
</feature>
<dbReference type="PANTHER" id="PTHR33269:SF17">
    <property type="entry name" value="NADH-UBIQUINONE OXIDOREDUCTASE CHAIN 6"/>
    <property type="match status" value="1"/>
</dbReference>
<evidence type="ECO:0000313" key="4">
    <source>
        <dbReference type="Proteomes" id="UP001623591"/>
    </source>
</evidence>
<dbReference type="Gene3D" id="1.20.120.1200">
    <property type="entry name" value="NADH-ubiquinone/plastoquinone oxidoreductase chain 6, subunit NuoJ"/>
    <property type="match status" value="1"/>
</dbReference>
<dbReference type="InterPro" id="IPR001457">
    <property type="entry name" value="NADH_UbQ/plastoQ_OxRdtase_su6"/>
</dbReference>
<feature type="transmembrane region" description="Helical" evidence="2">
    <location>
        <begin position="137"/>
        <end position="158"/>
    </location>
</feature>
<keyword evidence="2" id="KW-0874">Quinone</keyword>
<feature type="transmembrane region" description="Helical" evidence="2">
    <location>
        <begin position="54"/>
        <end position="75"/>
    </location>
</feature>
<dbReference type="PANTHER" id="PTHR33269">
    <property type="entry name" value="NADH-UBIQUINONE OXIDOREDUCTASE CHAIN 6"/>
    <property type="match status" value="1"/>
</dbReference>
<keyword evidence="4" id="KW-1185">Reference proteome</keyword>
<keyword evidence="2" id="KW-0472">Membrane</keyword>